<organism evidence="1 2">
    <name type="scientific">Intoshia linei</name>
    <dbReference type="NCBI Taxonomy" id="1819745"/>
    <lineage>
        <taxon>Eukaryota</taxon>
        <taxon>Metazoa</taxon>
        <taxon>Spiralia</taxon>
        <taxon>Lophotrochozoa</taxon>
        <taxon>Mesozoa</taxon>
        <taxon>Orthonectida</taxon>
        <taxon>Rhopaluridae</taxon>
        <taxon>Intoshia</taxon>
    </lineage>
</organism>
<protein>
    <submittedName>
        <fullName evidence="1">Uncharacterized protein</fullName>
    </submittedName>
</protein>
<accession>A0A177BA87</accession>
<proteinExistence type="predicted"/>
<sequence length="699" mass="81753">MKPLSKRSKVYHYKFSIDFVDIKKKINLTYSAFPTVLYNVFGNDNNWLNYLDLSHLSNCHTLNESQYIQYLSNLIRDLPNIGTFIDVFWFCSNIQKCDIREYYNLFFCFYWLKLNYDAFIFCDWVGYGKGFGKLKSKVAENWVTLLSCIHILHRINRMILWQGSIKTTFDPIQTLPGLVLYLPENEQNLINYYLAQIINVAYVDQFMELLQIYDVSSIPLIWRTNEHYKANALSSASMVAPTHGLTKFLKKNTNKCALLKLNYSASLDYSDSKYVNTKKFNYGFSQLTLDKMYYHKHGSFSLYLLMFFQNNACLVERLTNVKCFNGHILGNLQSSLTEQHNEILDMLNMGYNENSFQCAVNTLQDLSFISYDNIMKCNVDISSIGNSLLKVSNMTKMYCKCIIELENNFMEEFGNSKDNNDMIEKAIHSIKEISKQAENIDKLENCDINMYMDRLQDKCDLNNKFSHNVKLGKTISLLTPPAKKQCIVIDKFTLENIRNKMKKATNLPDESQLKNINETNEYYEQLLKKGDYNLARNIKYHGVHYCKDQENMISFENFYRNMMHSVLKTETHSVASQLLGHSPLRIPRHNKNFYTRKEILEIDINDLKPGIIEKISPIEYCQSDNIEIDTDTDTDKEFFIGDLIISHLKQSNIFENSDIYSNCYNRLLNLVNIYKNLDKNEAEEIITSNLLQVIKFARK</sequence>
<gene>
    <name evidence="1" type="ORF">A3Q56_01012</name>
</gene>
<keyword evidence="2" id="KW-1185">Reference proteome</keyword>
<comment type="caution">
    <text evidence="1">The sequence shown here is derived from an EMBL/GenBank/DDBJ whole genome shotgun (WGS) entry which is preliminary data.</text>
</comment>
<reference evidence="1 2" key="1">
    <citation type="submission" date="2016-04" db="EMBL/GenBank/DDBJ databases">
        <title>The genome of Intoshia linei affirms orthonectids as highly simplified spiralians.</title>
        <authorList>
            <person name="Mikhailov K.V."/>
            <person name="Slusarev G.S."/>
            <person name="Nikitin M.A."/>
            <person name="Logacheva M.D."/>
            <person name="Penin A."/>
            <person name="Aleoshin V."/>
            <person name="Panchin Y.V."/>
        </authorList>
    </citation>
    <scope>NUCLEOTIDE SEQUENCE [LARGE SCALE GENOMIC DNA]</scope>
    <source>
        <strain evidence="1">Intl2013</strain>
        <tissue evidence="1">Whole animal</tissue>
    </source>
</reference>
<dbReference type="EMBL" id="LWCA01000069">
    <property type="protein sequence ID" value="OAF71227.1"/>
    <property type="molecule type" value="Genomic_DNA"/>
</dbReference>
<dbReference type="Proteomes" id="UP000078046">
    <property type="component" value="Unassembled WGS sequence"/>
</dbReference>
<evidence type="ECO:0000313" key="1">
    <source>
        <dbReference type="EMBL" id="OAF71227.1"/>
    </source>
</evidence>
<evidence type="ECO:0000313" key="2">
    <source>
        <dbReference type="Proteomes" id="UP000078046"/>
    </source>
</evidence>
<name>A0A177BA87_9BILA</name>
<dbReference type="AlphaFoldDB" id="A0A177BA87"/>